<dbReference type="Proteomes" id="UP000035682">
    <property type="component" value="Unplaced"/>
</dbReference>
<dbReference type="GO" id="GO:0016757">
    <property type="term" value="F:glycosyltransferase activity"/>
    <property type="evidence" value="ECO:0007669"/>
    <property type="project" value="UniProtKB-KW"/>
</dbReference>
<dbReference type="WBParaSite" id="SRAE_1000063100.1">
    <property type="protein sequence ID" value="SRAE_1000063100.1"/>
    <property type="gene ID" value="WBGene00257228"/>
</dbReference>
<dbReference type="WormBase" id="SRAE_1000063100">
    <property type="protein sequence ID" value="SRP04931"/>
    <property type="gene ID" value="WBGene00257228"/>
</dbReference>
<dbReference type="CTD" id="36374723"/>
<dbReference type="SUPFAM" id="SSF53448">
    <property type="entry name" value="Nucleotide-diphospho-sugar transferases"/>
    <property type="match status" value="1"/>
</dbReference>
<dbReference type="RefSeq" id="XP_024501560.1">
    <property type="nucleotide sequence ID" value="XM_024647488.1"/>
</dbReference>
<feature type="chain" id="PRO_5015031319" evidence="1">
    <location>
        <begin position="21"/>
        <end position="419"/>
    </location>
</feature>
<dbReference type="Pfam" id="PF13896">
    <property type="entry name" value="Glyco_transf_49"/>
    <property type="match status" value="1"/>
</dbReference>
<keyword evidence="1" id="KW-0732">Signal</keyword>
<keyword evidence="3" id="KW-1185">Reference proteome</keyword>
<dbReference type="CDD" id="cd00761">
    <property type="entry name" value="Glyco_tranf_GTA_type"/>
    <property type="match status" value="1"/>
</dbReference>
<dbReference type="EMBL" id="LN609528">
    <property type="protein sequence ID" value="CEF62358.1"/>
    <property type="molecule type" value="Genomic_DNA"/>
</dbReference>
<reference evidence="4" key="2">
    <citation type="submission" date="2020-12" db="UniProtKB">
        <authorList>
            <consortium name="WormBaseParasite"/>
        </authorList>
    </citation>
    <scope>IDENTIFICATION</scope>
</reference>
<accession>A0A090MUQ1</accession>
<sequence>MKFLFLLLIKLLFFNLYISALNNFTIIDSNVSSYFIKNFTKPFKSNFAWFYYKTFTVISNVIEGQKPEYLNSLTLALHVSNDRHLGGFKDRLNNWNDSISLGIYMVNDKVISSETECTICSIKKYLKDRKNVSVHLIFKKNLNISDDEMNYLKISSFCDNSKINNTQKPCVNIPYFKKINTMKSYPINTIRNVARKLAQSKFLIVTDSDQMFSPNFVEKVLPVVKKEYSKNKKVVFVIRVFETVSENYNDGPKNKKQLYQKLKKKEAFVFHHNNIIFLGTPKLKEWFKVVDNNKSSIQFEALYDNDAWEPKLIIPDDAPYHDESFPYPFRDNTVMRWSLCIENYKFLVLNNVFMYHLGIKSPKESKLMGKLRKANIKKYKNSRKNFTQRYMKKNLKRVKICMKSPNIKQKEKLLSDNFF</sequence>
<evidence type="ECO:0000313" key="3">
    <source>
        <dbReference type="Proteomes" id="UP000035682"/>
    </source>
</evidence>
<name>A0A090MUQ1_STRRB</name>
<dbReference type="PANTHER" id="PTHR47411:SF3">
    <property type="entry name" value="I-BETA-1,3-N-ACETYLGLUCOSAMINYLTRANSFERASE"/>
    <property type="match status" value="1"/>
</dbReference>
<dbReference type="InterPro" id="IPR029044">
    <property type="entry name" value="Nucleotide-diphossugar_trans"/>
</dbReference>
<reference evidence="2 3" key="1">
    <citation type="submission" date="2014-09" db="EMBL/GenBank/DDBJ databases">
        <authorList>
            <person name="Martin A.A."/>
        </authorList>
    </citation>
    <scope>NUCLEOTIDE SEQUENCE</scope>
    <source>
        <strain evidence="3">ED321</strain>
        <strain evidence="2">ED321 Heterogonic</strain>
    </source>
</reference>
<evidence type="ECO:0000313" key="5">
    <source>
        <dbReference type="WormBase" id="SRAE_1000063100"/>
    </source>
</evidence>
<keyword evidence="2" id="KW-0808">Transferase</keyword>
<dbReference type="GeneID" id="36374723"/>
<evidence type="ECO:0000313" key="4">
    <source>
        <dbReference type="WBParaSite" id="SRAE_1000063100.1"/>
    </source>
</evidence>
<evidence type="ECO:0000313" key="2">
    <source>
        <dbReference type="EMBL" id="CEF62358.1"/>
    </source>
</evidence>
<organism evidence="2">
    <name type="scientific">Strongyloides ratti</name>
    <name type="common">Parasitic roundworm</name>
    <dbReference type="NCBI Taxonomy" id="34506"/>
    <lineage>
        <taxon>Eukaryota</taxon>
        <taxon>Metazoa</taxon>
        <taxon>Ecdysozoa</taxon>
        <taxon>Nematoda</taxon>
        <taxon>Chromadorea</taxon>
        <taxon>Rhabditida</taxon>
        <taxon>Tylenchina</taxon>
        <taxon>Panagrolaimomorpha</taxon>
        <taxon>Strongyloidoidea</taxon>
        <taxon>Strongyloididae</taxon>
        <taxon>Strongyloides</taxon>
    </lineage>
</organism>
<dbReference type="OrthoDB" id="9974378at2759"/>
<dbReference type="OMA" id="DNDAWEP"/>
<keyword evidence="2" id="KW-0328">Glycosyltransferase</keyword>
<feature type="signal peptide" evidence="1">
    <location>
        <begin position="1"/>
        <end position="20"/>
    </location>
</feature>
<evidence type="ECO:0000256" key="1">
    <source>
        <dbReference type="SAM" id="SignalP"/>
    </source>
</evidence>
<dbReference type="STRING" id="34506.A0A090MUQ1"/>
<gene>
    <name evidence="2 4 5" type="ORF">SRAE_1000063100</name>
</gene>
<dbReference type="Gene3D" id="3.90.550.10">
    <property type="entry name" value="Spore Coat Polysaccharide Biosynthesis Protein SpsA, Chain A"/>
    <property type="match status" value="1"/>
</dbReference>
<dbReference type="AlphaFoldDB" id="A0A090MUQ1"/>
<proteinExistence type="predicted"/>
<dbReference type="PANTHER" id="PTHR47411">
    <property type="entry name" value="B3GNT1, BETA-1,3-N-ACETYLGUCOSAMINYLTRANSFERASE 1, HOMOLOG"/>
    <property type="match status" value="1"/>
</dbReference>
<protein>
    <submittedName>
        <fullName evidence="2 4">N-acetyllactosaminide beta-1,3-N-acetylglucosaminyltransferase</fullName>
    </submittedName>
</protein>